<dbReference type="AlphaFoldDB" id="A0A372MDW9"/>
<evidence type="ECO:0000256" key="2">
    <source>
        <dbReference type="ARBA" id="ARBA00023002"/>
    </source>
</evidence>
<protein>
    <submittedName>
        <fullName evidence="3">SDR family oxidoreductase</fullName>
    </submittedName>
</protein>
<dbReference type="FunFam" id="3.40.50.720:FF:000084">
    <property type="entry name" value="Short-chain dehydrogenase reductase"/>
    <property type="match status" value="1"/>
</dbReference>
<dbReference type="EMBL" id="QUWK01000014">
    <property type="protein sequence ID" value="RFU93962.1"/>
    <property type="molecule type" value="Genomic_DNA"/>
</dbReference>
<dbReference type="PRINTS" id="PR00081">
    <property type="entry name" value="GDHRDH"/>
</dbReference>
<reference evidence="3 4" key="2">
    <citation type="submission" date="2018-09" db="EMBL/GenBank/DDBJ databases">
        <title>Genome of Sphaerochaeta halotolerans strain 4-11.</title>
        <authorList>
            <person name="Nazina T.N."/>
            <person name="Sokolova D.S."/>
        </authorList>
    </citation>
    <scope>NUCLEOTIDE SEQUENCE [LARGE SCALE GENOMIC DNA]</scope>
    <source>
        <strain evidence="3 4">4-11</strain>
    </source>
</reference>
<sequence>MKRNPFDLTGKNAVITGSSQGLGWGMAKGLAEAGAFVILVDINPKVVEKAEELREQGLQAEAIICDLLDRLKRSELKKTIEKRLEGKLDIIVNNAGIQIRYPALEFPMEDWDKVIELNLTSVFDLAQWAGNLMVKLGKGKIINIASVNSIAAGINTVAYCSAKGAVMQMTKTMANELSSLGINVNCIAPGYMATPINTALVNDEARFAELSQRIPAKRWGQPQDMAGAVVYLASDASDYVCGVMLPVDGGYLSR</sequence>
<organism evidence="3 4">
    <name type="scientific">Sphaerochaeta halotolerans</name>
    <dbReference type="NCBI Taxonomy" id="2293840"/>
    <lineage>
        <taxon>Bacteria</taxon>
        <taxon>Pseudomonadati</taxon>
        <taxon>Spirochaetota</taxon>
        <taxon>Spirochaetia</taxon>
        <taxon>Spirochaetales</taxon>
        <taxon>Sphaerochaetaceae</taxon>
        <taxon>Sphaerochaeta</taxon>
    </lineage>
</organism>
<dbReference type="PANTHER" id="PTHR42760">
    <property type="entry name" value="SHORT-CHAIN DEHYDROGENASES/REDUCTASES FAMILY MEMBER"/>
    <property type="match status" value="1"/>
</dbReference>
<dbReference type="PROSITE" id="PS00061">
    <property type="entry name" value="ADH_SHORT"/>
    <property type="match status" value="1"/>
</dbReference>
<proteinExistence type="inferred from homology"/>
<dbReference type="NCBIfam" id="NF005559">
    <property type="entry name" value="PRK07231.1"/>
    <property type="match status" value="1"/>
</dbReference>
<evidence type="ECO:0000256" key="1">
    <source>
        <dbReference type="ARBA" id="ARBA00006484"/>
    </source>
</evidence>
<comment type="similarity">
    <text evidence="1">Belongs to the short-chain dehydrogenases/reductases (SDR) family.</text>
</comment>
<keyword evidence="4" id="KW-1185">Reference proteome</keyword>
<dbReference type="Gene3D" id="3.40.50.720">
    <property type="entry name" value="NAD(P)-binding Rossmann-like Domain"/>
    <property type="match status" value="1"/>
</dbReference>
<dbReference type="InterPro" id="IPR002347">
    <property type="entry name" value="SDR_fam"/>
</dbReference>
<dbReference type="Pfam" id="PF13561">
    <property type="entry name" value="adh_short_C2"/>
    <property type="match status" value="1"/>
</dbReference>
<dbReference type="InterPro" id="IPR036291">
    <property type="entry name" value="NAD(P)-bd_dom_sf"/>
</dbReference>
<reference evidence="4" key="1">
    <citation type="submission" date="2018-08" db="EMBL/GenBank/DDBJ databases">
        <authorList>
            <person name="Grouzdev D.S."/>
            <person name="Krutkina M.S."/>
        </authorList>
    </citation>
    <scope>NUCLEOTIDE SEQUENCE [LARGE SCALE GENOMIC DNA]</scope>
    <source>
        <strain evidence="4">4-11</strain>
    </source>
</reference>
<gene>
    <name evidence="3" type="ORF">DYP60_11845</name>
</gene>
<comment type="caution">
    <text evidence="3">The sequence shown here is derived from an EMBL/GenBank/DDBJ whole genome shotgun (WGS) entry which is preliminary data.</text>
</comment>
<dbReference type="SUPFAM" id="SSF51735">
    <property type="entry name" value="NAD(P)-binding Rossmann-fold domains"/>
    <property type="match status" value="1"/>
</dbReference>
<name>A0A372MDW9_9SPIR</name>
<evidence type="ECO:0000313" key="3">
    <source>
        <dbReference type="EMBL" id="RFU93962.1"/>
    </source>
</evidence>
<dbReference type="Proteomes" id="UP000264002">
    <property type="component" value="Unassembled WGS sequence"/>
</dbReference>
<accession>A0A372MDW9</accession>
<dbReference type="InterPro" id="IPR020904">
    <property type="entry name" value="Sc_DH/Rdtase_CS"/>
</dbReference>
<evidence type="ECO:0000313" key="4">
    <source>
        <dbReference type="Proteomes" id="UP000264002"/>
    </source>
</evidence>
<dbReference type="PANTHER" id="PTHR42760:SF5">
    <property type="entry name" value="2-DEHYDRO-3-DEOXY-D-GLUCONATE 5-DEHYDROGENASE"/>
    <property type="match status" value="1"/>
</dbReference>
<keyword evidence="2" id="KW-0560">Oxidoreductase</keyword>
<dbReference type="GO" id="GO:0016616">
    <property type="term" value="F:oxidoreductase activity, acting on the CH-OH group of donors, NAD or NADP as acceptor"/>
    <property type="evidence" value="ECO:0007669"/>
    <property type="project" value="TreeGrafter"/>
</dbReference>
<dbReference type="PRINTS" id="PR00080">
    <property type="entry name" value="SDRFAMILY"/>
</dbReference>
<dbReference type="RefSeq" id="WP_117331225.1">
    <property type="nucleotide sequence ID" value="NZ_QUWK01000014.1"/>
</dbReference>